<dbReference type="Proteomes" id="UP001162060">
    <property type="component" value="Unassembled WGS sequence"/>
</dbReference>
<accession>A0AAV1ULR7</accession>
<dbReference type="EMBL" id="CAKLBY020000221">
    <property type="protein sequence ID" value="CAK7935461.1"/>
    <property type="molecule type" value="Genomic_DNA"/>
</dbReference>
<sequence>METAMNLSEAQQIMIEKLTALKGHEQVALILSRGPDALCARLEAFSNFESTLIGQVRDCLASAMSTRYV</sequence>
<proteinExistence type="predicted"/>
<gene>
    <name evidence="1" type="ORF">PM001_LOCUS20611</name>
</gene>
<reference evidence="1" key="1">
    <citation type="submission" date="2024-01" db="EMBL/GenBank/DDBJ databases">
        <authorList>
            <person name="Webb A."/>
        </authorList>
    </citation>
    <scope>NUCLEOTIDE SEQUENCE</scope>
    <source>
        <strain evidence="1">Pm1</strain>
    </source>
</reference>
<evidence type="ECO:0000313" key="1">
    <source>
        <dbReference type="EMBL" id="CAK7935461.1"/>
    </source>
</evidence>
<dbReference type="AlphaFoldDB" id="A0AAV1ULR7"/>
<organism evidence="1 2">
    <name type="scientific">Peronospora matthiolae</name>
    <dbReference type="NCBI Taxonomy" id="2874970"/>
    <lineage>
        <taxon>Eukaryota</taxon>
        <taxon>Sar</taxon>
        <taxon>Stramenopiles</taxon>
        <taxon>Oomycota</taxon>
        <taxon>Peronosporomycetes</taxon>
        <taxon>Peronosporales</taxon>
        <taxon>Peronosporaceae</taxon>
        <taxon>Peronospora</taxon>
    </lineage>
</organism>
<comment type="caution">
    <text evidence="1">The sequence shown here is derived from an EMBL/GenBank/DDBJ whole genome shotgun (WGS) entry which is preliminary data.</text>
</comment>
<evidence type="ECO:0000313" key="2">
    <source>
        <dbReference type="Proteomes" id="UP001162060"/>
    </source>
</evidence>
<name>A0AAV1ULR7_9STRA</name>
<protein>
    <submittedName>
        <fullName evidence="1">Uncharacterized protein</fullName>
    </submittedName>
</protein>